<gene>
    <name evidence="2" type="ORF">LCGC14_1921160</name>
</gene>
<dbReference type="InterPro" id="IPR054485">
    <property type="entry name" value="FlK-like_dom"/>
</dbReference>
<protein>
    <recommendedName>
        <fullName evidence="1">Fluoroacetyl-CoA-specific thioesterase-like domain-containing protein</fullName>
    </recommendedName>
</protein>
<evidence type="ECO:0000259" key="1">
    <source>
        <dbReference type="Pfam" id="PF22636"/>
    </source>
</evidence>
<proteinExistence type="predicted"/>
<dbReference type="SUPFAM" id="SSF54637">
    <property type="entry name" value="Thioesterase/thiol ester dehydrase-isomerase"/>
    <property type="match status" value="1"/>
</dbReference>
<dbReference type="InterPro" id="IPR025540">
    <property type="entry name" value="FlK"/>
</dbReference>
<evidence type="ECO:0000313" key="2">
    <source>
        <dbReference type="EMBL" id="KKL88793.1"/>
    </source>
</evidence>
<dbReference type="Gene3D" id="3.10.129.10">
    <property type="entry name" value="Hotdog Thioesterase"/>
    <property type="match status" value="1"/>
</dbReference>
<dbReference type="EMBL" id="LAZR01020460">
    <property type="protein sequence ID" value="KKL88793.1"/>
    <property type="molecule type" value="Genomic_DNA"/>
</dbReference>
<accession>A0A0F9FRL0</accession>
<comment type="caution">
    <text evidence="2">The sequence shown here is derived from an EMBL/GenBank/DDBJ whole genome shotgun (WGS) entry which is preliminary data.</text>
</comment>
<reference evidence="2" key="1">
    <citation type="journal article" date="2015" name="Nature">
        <title>Complex archaea that bridge the gap between prokaryotes and eukaryotes.</title>
        <authorList>
            <person name="Spang A."/>
            <person name="Saw J.H."/>
            <person name="Jorgensen S.L."/>
            <person name="Zaremba-Niedzwiedzka K."/>
            <person name="Martijn J."/>
            <person name="Lind A.E."/>
            <person name="van Eijk R."/>
            <person name="Schleper C."/>
            <person name="Guy L."/>
            <person name="Ettema T.J."/>
        </authorList>
    </citation>
    <scope>NUCLEOTIDE SEQUENCE</scope>
</reference>
<feature type="domain" description="Fluoroacetyl-CoA-specific thioesterase-like" evidence="1">
    <location>
        <begin position="33"/>
        <end position="124"/>
    </location>
</feature>
<organism evidence="2">
    <name type="scientific">marine sediment metagenome</name>
    <dbReference type="NCBI Taxonomy" id="412755"/>
    <lineage>
        <taxon>unclassified sequences</taxon>
        <taxon>metagenomes</taxon>
        <taxon>ecological metagenomes</taxon>
    </lineage>
</organism>
<dbReference type="AlphaFoldDB" id="A0A0F9FRL0"/>
<name>A0A0F9FRL0_9ZZZZ</name>
<dbReference type="InterPro" id="IPR029069">
    <property type="entry name" value="HotDog_dom_sf"/>
</dbReference>
<dbReference type="PANTHER" id="PTHR36934">
    <property type="entry name" value="BLR0278 PROTEIN"/>
    <property type="match status" value="1"/>
</dbReference>
<sequence length="141" mass="15972">MKDIEPGFSFDFTYKVPLEKTVPYLYPESEEFQAMPEVFATGYLVGLFEWACIQAIKPFLDWPNEQTVGTHADFSHIAATPPGLEVIVKGEVVAVDGRKLRFQMEAYDNIEKISEGTHERFVIDHGKFTSRAREKALKALG</sequence>
<dbReference type="PIRSF" id="PIRSF014972">
    <property type="entry name" value="FlK"/>
    <property type="match status" value="1"/>
</dbReference>
<dbReference type="PANTHER" id="PTHR36934:SF1">
    <property type="entry name" value="THIOESTERASE DOMAIN-CONTAINING PROTEIN"/>
    <property type="match status" value="1"/>
</dbReference>
<dbReference type="Pfam" id="PF22636">
    <property type="entry name" value="FlK"/>
    <property type="match status" value="1"/>
</dbReference>